<dbReference type="RefSeq" id="XP_007673126.1">
    <property type="nucleotide sequence ID" value="XM_007674936.1"/>
</dbReference>
<dbReference type="AlphaFoldDB" id="M2N6U2"/>
<evidence type="ECO:0000313" key="5">
    <source>
        <dbReference type="EMBL" id="EMC99818.1"/>
    </source>
</evidence>
<dbReference type="PIRSF" id="PIRSF005539">
    <property type="entry name" value="Pept_S33_TRI_F1"/>
    <property type="match status" value="1"/>
</dbReference>
<dbReference type="eggNOG" id="ENOG502S3TS">
    <property type="taxonomic scope" value="Eukaryota"/>
</dbReference>
<dbReference type="Pfam" id="PF00561">
    <property type="entry name" value="Abhydrolase_1"/>
    <property type="match status" value="1"/>
</dbReference>
<keyword evidence="6" id="KW-1185">Reference proteome</keyword>
<evidence type="ECO:0000256" key="2">
    <source>
        <dbReference type="ARBA" id="ARBA00022801"/>
    </source>
</evidence>
<proteinExistence type="inferred from homology"/>
<dbReference type="NCBIfam" id="TIGR01250">
    <property type="entry name" value="pro_imino_pep_2"/>
    <property type="match status" value="1"/>
</dbReference>
<dbReference type="PANTHER" id="PTHR43194:SF2">
    <property type="entry name" value="PEROXISOMAL MEMBRANE PROTEIN LPX1"/>
    <property type="match status" value="1"/>
</dbReference>
<keyword evidence="2" id="KW-0378">Hydrolase</keyword>
<dbReference type="PANTHER" id="PTHR43194">
    <property type="entry name" value="HYDROLASE ALPHA/BETA FOLD FAMILY"/>
    <property type="match status" value="1"/>
</dbReference>
<evidence type="ECO:0000313" key="6">
    <source>
        <dbReference type="Proteomes" id="UP000011761"/>
    </source>
</evidence>
<dbReference type="InterPro" id="IPR029058">
    <property type="entry name" value="AB_hydrolase_fold"/>
</dbReference>
<evidence type="ECO:0000256" key="3">
    <source>
        <dbReference type="SAM" id="MobiDB-lite"/>
    </source>
</evidence>
<name>M2N6U2_BAUPA</name>
<sequence>MASSFAEPAPPGQERTYPQPTKSGKVAFRCASSGVECETAYYIYGDLSSGRTPLVGVHGGPGAGHSYLRPLSLLWVDYKIPVVLYDQVGCGASTHFKGTKGDTELWKPELFMNEFENLMSKLEITQYDWLGQSWGGMLGGQFAIERQPKCMRKLIISNSPSDMKVWVQAAQKLRAKLPQDVQETLTRCEKERKTDTEEYQQAVMAYYDRHVCRTIPRPAEYTETLECLENAMEVYETMNGPSEFFVTGSFKDWSITNLLHKVTKETCPGGLLVLNGYYDEAQDETCEPFFTKPTCRTKWKSYALSSHLTTLEETERYVKDVGAFLLSD</sequence>
<dbReference type="GeneID" id="19116117"/>
<gene>
    <name evidence="5" type="ORF">BAUCODRAFT_63944</name>
</gene>
<evidence type="ECO:0000256" key="1">
    <source>
        <dbReference type="ARBA" id="ARBA00010088"/>
    </source>
</evidence>
<dbReference type="EMBL" id="KB445551">
    <property type="protein sequence ID" value="EMC99818.1"/>
    <property type="molecule type" value="Genomic_DNA"/>
</dbReference>
<feature type="region of interest" description="Disordered" evidence="3">
    <location>
        <begin position="1"/>
        <end position="20"/>
    </location>
</feature>
<comment type="similarity">
    <text evidence="1">Belongs to the peptidase S33 family.</text>
</comment>
<organism evidence="5 6">
    <name type="scientific">Baudoinia panamericana (strain UAMH 10762)</name>
    <name type="common">Angels' share fungus</name>
    <name type="synonym">Baudoinia compniacensis (strain UAMH 10762)</name>
    <dbReference type="NCBI Taxonomy" id="717646"/>
    <lineage>
        <taxon>Eukaryota</taxon>
        <taxon>Fungi</taxon>
        <taxon>Dikarya</taxon>
        <taxon>Ascomycota</taxon>
        <taxon>Pezizomycotina</taxon>
        <taxon>Dothideomycetes</taxon>
        <taxon>Dothideomycetidae</taxon>
        <taxon>Mycosphaerellales</taxon>
        <taxon>Teratosphaeriaceae</taxon>
        <taxon>Baudoinia</taxon>
    </lineage>
</organism>
<dbReference type="OMA" id="WGPNEYT"/>
<accession>M2N6U2</accession>
<dbReference type="Gene3D" id="3.40.50.1820">
    <property type="entry name" value="alpha/beta hydrolase"/>
    <property type="match status" value="1"/>
</dbReference>
<reference evidence="5 6" key="1">
    <citation type="journal article" date="2012" name="PLoS Pathog.">
        <title>Diverse lifestyles and strategies of plant pathogenesis encoded in the genomes of eighteen Dothideomycetes fungi.</title>
        <authorList>
            <person name="Ohm R.A."/>
            <person name="Feau N."/>
            <person name="Henrissat B."/>
            <person name="Schoch C.L."/>
            <person name="Horwitz B.A."/>
            <person name="Barry K.W."/>
            <person name="Condon B.J."/>
            <person name="Copeland A.C."/>
            <person name="Dhillon B."/>
            <person name="Glaser F."/>
            <person name="Hesse C.N."/>
            <person name="Kosti I."/>
            <person name="LaButti K."/>
            <person name="Lindquist E.A."/>
            <person name="Lucas S."/>
            <person name="Salamov A.A."/>
            <person name="Bradshaw R.E."/>
            <person name="Ciuffetti L."/>
            <person name="Hamelin R.C."/>
            <person name="Kema G.H.J."/>
            <person name="Lawrence C."/>
            <person name="Scott J.A."/>
            <person name="Spatafora J.W."/>
            <person name="Turgeon B.G."/>
            <person name="de Wit P.J.G.M."/>
            <person name="Zhong S."/>
            <person name="Goodwin S.B."/>
            <person name="Grigoriev I.V."/>
        </authorList>
    </citation>
    <scope>NUCLEOTIDE SEQUENCE [LARGE SCALE GENOMIC DNA]</scope>
    <source>
        <strain evidence="5 6">UAMH 10762</strain>
    </source>
</reference>
<dbReference type="GO" id="GO:0008233">
    <property type="term" value="F:peptidase activity"/>
    <property type="evidence" value="ECO:0007669"/>
    <property type="project" value="InterPro"/>
</dbReference>
<protein>
    <recommendedName>
        <fullName evidence="4">AB hydrolase-1 domain-containing protein</fullName>
    </recommendedName>
</protein>
<dbReference type="InterPro" id="IPR050228">
    <property type="entry name" value="Carboxylesterase_BioH"/>
</dbReference>
<dbReference type="InterPro" id="IPR005945">
    <property type="entry name" value="Pro_imino_pep"/>
</dbReference>
<feature type="domain" description="AB hydrolase-1" evidence="4">
    <location>
        <begin position="53"/>
        <end position="209"/>
    </location>
</feature>
<evidence type="ECO:0000259" key="4">
    <source>
        <dbReference type="Pfam" id="PF00561"/>
    </source>
</evidence>
<dbReference type="InterPro" id="IPR002410">
    <property type="entry name" value="Peptidase_S33"/>
</dbReference>
<dbReference type="GO" id="GO:0006508">
    <property type="term" value="P:proteolysis"/>
    <property type="evidence" value="ECO:0007669"/>
    <property type="project" value="InterPro"/>
</dbReference>
<dbReference type="HOGENOM" id="CLU_020336_15_1_1"/>
<dbReference type="Proteomes" id="UP000011761">
    <property type="component" value="Unassembled WGS sequence"/>
</dbReference>
<dbReference type="OrthoDB" id="190201at2759"/>
<dbReference type="InterPro" id="IPR000073">
    <property type="entry name" value="AB_hydrolase_1"/>
</dbReference>
<dbReference type="PRINTS" id="PR00793">
    <property type="entry name" value="PROAMNOPTASE"/>
</dbReference>
<dbReference type="KEGG" id="bcom:BAUCODRAFT_63944"/>
<dbReference type="SUPFAM" id="SSF53474">
    <property type="entry name" value="alpha/beta-Hydrolases"/>
    <property type="match status" value="1"/>
</dbReference>